<gene>
    <name evidence="1" type="ORF">BLL52_3454</name>
</gene>
<keyword evidence="2" id="KW-1185">Reference proteome</keyword>
<organism evidence="1 2">
    <name type="scientific">Rhodoferax antarcticus ANT.BR</name>
    <dbReference type="NCBI Taxonomy" id="1111071"/>
    <lineage>
        <taxon>Bacteria</taxon>
        <taxon>Pseudomonadati</taxon>
        <taxon>Pseudomonadota</taxon>
        <taxon>Betaproteobacteria</taxon>
        <taxon>Burkholderiales</taxon>
        <taxon>Comamonadaceae</taxon>
        <taxon>Rhodoferax</taxon>
    </lineage>
</organism>
<accession>A0A1Q8YBP8</accession>
<dbReference type="AlphaFoldDB" id="A0A1Q8YBP8"/>
<dbReference type="EMBL" id="MSYM01000017">
    <property type="protein sequence ID" value="OLP05329.1"/>
    <property type="molecule type" value="Genomic_DNA"/>
</dbReference>
<dbReference type="Proteomes" id="UP000185911">
    <property type="component" value="Unassembled WGS sequence"/>
</dbReference>
<comment type="caution">
    <text evidence="1">The sequence shown here is derived from an EMBL/GenBank/DDBJ whole genome shotgun (WGS) entry which is preliminary data.</text>
</comment>
<name>A0A1Q8YBP8_9BURK</name>
<sequence>MLTEAEREMLVNNTKALLAQFEAERQRELALAEVTRQREREMAEAKLIALRQLLAARQSRFEPSQILRPGPQQQPLVEPEPPPLEVIPLPKWASLKKPNSSFFAYGMSDSQCWVLMQSASHAGCFIAPAPIPFDSWDEALPPSLGKVDVDREVYISDSNISALVGWFASRCTAGSRIDSDAVAIQNFAMGMQKPNDT</sequence>
<reference evidence="1 2" key="1">
    <citation type="submission" date="2017-01" db="EMBL/GenBank/DDBJ databases">
        <title>Genome sequence of Rhodoferax antarcticus ANT.BR, a psychrophilic purple nonsulfur bacterium from an Antarctic microbial mat.</title>
        <authorList>
            <person name="Baker J."/>
            <person name="Riester C."/>
            <person name="Skinner B."/>
            <person name="Newell A."/>
            <person name="Swingley W."/>
            <person name="Madigan M."/>
            <person name="Jung D."/>
            <person name="Asao M."/>
            <person name="Chen M."/>
            <person name="Loughlin P."/>
            <person name="Pan H."/>
            <person name="Lin S."/>
            <person name="Li N."/>
            <person name="Shaw J."/>
            <person name="Prado M."/>
            <person name="Sherman C."/>
            <person name="Li X."/>
            <person name="Tang J."/>
            <person name="Blankenship R."/>
            <person name="Zhao T."/>
            <person name="Touchman J."/>
            <person name="Sattley M."/>
        </authorList>
    </citation>
    <scope>NUCLEOTIDE SEQUENCE [LARGE SCALE GENOMIC DNA]</scope>
    <source>
        <strain evidence="1 2">ANT.BR</strain>
    </source>
</reference>
<proteinExistence type="predicted"/>
<protein>
    <submittedName>
        <fullName evidence="1">Uncharacterized protein</fullName>
    </submittedName>
</protein>
<evidence type="ECO:0000313" key="1">
    <source>
        <dbReference type="EMBL" id="OLP05329.1"/>
    </source>
</evidence>
<evidence type="ECO:0000313" key="2">
    <source>
        <dbReference type="Proteomes" id="UP000185911"/>
    </source>
</evidence>